<dbReference type="InterPro" id="IPR017452">
    <property type="entry name" value="GPCR_Rhodpsn_7TM"/>
</dbReference>
<feature type="transmembrane region" description="Helical" evidence="5">
    <location>
        <begin position="135"/>
        <end position="154"/>
    </location>
</feature>
<dbReference type="Proteomes" id="UP000887574">
    <property type="component" value="Unplaced"/>
</dbReference>
<dbReference type="SUPFAM" id="SSF81321">
    <property type="entry name" value="Family A G protein-coupled receptor-like"/>
    <property type="match status" value="1"/>
</dbReference>
<dbReference type="GO" id="GO:0005886">
    <property type="term" value="C:plasma membrane"/>
    <property type="evidence" value="ECO:0007669"/>
    <property type="project" value="TreeGrafter"/>
</dbReference>
<reference evidence="8" key="1">
    <citation type="submission" date="2022-11" db="UniProtKB">
        <authorList>
            <consortium name="WormBaseParasite"/>
        </authorList>
    </citation>
    <scope>IDENTIFICATION</scope>
</reference>
<keyword evidence="3 5" id="KW-1133">Transmembrane helix</keyword>
<dbReference type="PANTHER" id="PTHR46273">
    <property type="entry name" value="MYOSUPPRESSIN RECEPTOR 1, ISOFORM B-RELATED"/>
    <property type="match status" value="1"/>
</dbReference>
<evidence type="ECO:0000313" key="8">
    <source>
        <dbReference type="WBParaSite" id="jg25209"/>
    </source>
</evidence>
<feature type="transmembrane region" description="Helical" evidence="5">
    <location>
        <begin position="262"/>
        <end position="288"/>
    </location>
</feature>
<proteinExistence type="predicted"/>
<dbReference type="PANTHER" id="PTHR46273:SF2">
    <property type="entry name" value="G-PROTEIN COUPLED RECEPTORS FAMILY 1 PROFILE DOMAIN-CONTAINING PROTEIN"/>
    <property type="match status" value="1"/>
</dbReference>
<evidence type="ECO:0000256" key="2">
    <source>
        <dbReference type="ARBA" id="ARBA00022692"/>
    </source>
</evidence>
<evidence type="ECO:0000256" key="5">
    <source>
        <dbReference type="SAM" id="Phobius"/>
    </source>
</evidence>
<organism evidence="7 8">
    <name type="scientific">Ditylenchus dipsaci</name>
    <dbReference type="NCBI Taxonomy" id="166011"/>
    <lineage>
        <taxon>Eukaryota</taxon>
        <taxon>Metazoa</taxon>
        <taxon>Ecdysozoa</taxon>
        <taxon>Nematoda</taxon>
        <taxon>Chromadorea</taxon>
        <taxon>Rhabditida</taxon>
        <taxon>Tylenchina</taxon>
        <taxon>Tylenchomorpha</taxon>
        <taxon>Sphaerularioidea</taxon>
        <taxon>Anguinidae</taxon>
        <taxon>Anguininae</taxon>
        <taxon>Ditylenchus</taxon>
    </lineage>
</organism>
<comment type="subcellular location">
    <subcellularLocation>
        <location evidence="1">Membrane</location>
    </subcellularLocation>
</comment>
<dbReference type="InterPro" id="IPR019427">
    <property type="entry name" value="7TM_GPCR_serpentine_rcpt_Srw"/>
</dbReference>
<keyword evidence="4 5" id="KW-0472">Membrane</keyword>
<dbReference type="InterPro" id="IPR053219">
    <property type="entry name" value="GPCR_Dmsr-1"/>
</dbReference>
<feature type="domain" description="G-protein coupled receptors family 1 profile" evidence="6">
    <location>
        <begin position="198"/>
        <end position="319"/>
    </location>
</feature>
<dbReference type="CDD" id="cd14978">
    <property type="entry name" value="7tmA_FMRFamide_R-like"/>
    <property type="match status" value="1"/>
</dbReference>
<protein>
    <submittedName>
        <fullName evidence="8">G-protein coupled receptors family 1 profile domain-containing protein</fullName>
    </submittedName>
</protein>
<evidence type="ECO:0000256" key="4">
    <source>
        <dbReference type="ARBA" id="ARBA00023136"/>
    </source>
</evidence>
<dbReference type="PROSITE" id="PS50262">
    <property type="entry name" value="G_PROTEIN_RECEP_F1_2"/>
    <property type="match status" value="1"/>
</dbReference>
<accession>A0A915E2P0</accession>
<dbReference type="Gene3D" id="1.20.1070.10">
    <property type="entry name" value="Rhodopsin 7-helix transmembrane proteins"/>
    <property type="match status" value="1"/>
</dbReference>
<dbReference type="Pfam" id="PF10324">
    <property type="entry name" value="7TM_GPCR_Srw"/>
    <property type="match status" value="1"/>
</dbReference>
<evidence type="ECO:0000259" key="6">
    <source>
        <dbReference type="PROSITE" id="PS50262"/>
    </source>
</evidence>
<dbReference type="WBParaSite" id="jg25209">
    <property type="protein sequence ID" value="jg25209"/>
    <property type="gene ID" value="jg25209"/>
</dbReference>
<evidence type="ECO:0000313" key="7">
    <source>
        <dbReference type="Proteomes" id="UP000887574"/>
    </source>
</evidence>
<keyword evidence="2 5" id="KW-0812">Transmembrane</keyword>
<keyword evidence="7" id="KW-1185">Reference proteome</keyword>
<name>A0A915E2P0_9BILA</name>
<feature type="transmembrane region" description="Helical" evidence="5">
    <location>
        <begin position="205"/>
        <end position="229"/>
    </location>
</feature>
<sequence length="414" mass="46367">MHCVDQPLFDFESNSTRELLYALETFQRVYAPVHGKICVVCAYSVCLQTSSIVLFLPDHPCATLHPLCDPKVTSFLLQYYDLLVDDFLNGSYVSFYYIAYFYSLAGCCDGFYEADDPQAAILNSQWQKAQLAKRICLAVLGVVVVLSIPTLMVHEIRVWPHDRWSPPKGDQCALLYPANYSELIYTFAVTKSAVSHGCMIFKTNLWLTGILFKVIPCLLLIVLSGSLMWKLRNAEKKRRSLLLNGGPGNDTNKSLNPDRTTAMLLAIVIVFLVTEFPQGVLAILNAIFTSDVHRYIYFNLGDLLDLMSLLNSSVNFILYCLMSSRYRNTFCSLILPISKCRCASSLGSAPLLMLQMQMPSGLGSPKCPIITVEFAISRCQSLAQEGGLVQCTMVCESLPPWPCCRRHLPTLLQR</sequence>
<dbReference type="GO" id="GO:0008528">
    <property type="term" value="F:G protein-coupled peptide receptor activity"/>
    <property type="evidence" value="ECO:0007669"/>
    <property type="project" value="InterPro"/>
</dbReference>
<evidence type="ECO:0000256" key="3">
    <source>
        <dbReference type="ARBA" id="ARBA00022989"/>
    </source>
</evidence>
<evidence type="ECO:0000256" key="1">
    <source>
        <dbReference type="ARBA" id="ARBA00004370"/>
    </source>
</evidence>
<dbReference type="AlphaFoldDB" id="A0A915E2P0"/>
<feature type="transmembrane region" description="Helical" evidence="5">
    <location>
        <begin position="303"/>
        <end position="322"/>
    </location>
</feature>